<dbReference type="Gene3D" id="3.80.10.10">
    <property type="entry name" value="Ribonuclease Inhibitor"/>
    <property type="match status" value="2"/>
</dbReference>
<dbReference type="SMART" id="SM00365">
    <property type="entry name" value="LRR_SD22"/>
    <property type="match status" value="4"/>
</dbReference>
<dbReference type="PANTHER" id="PTHR15454:SF56">
    <property type="entry name" value="PROTEIN PHOSPHATASE 1 REGULATORY SUBUNIT 7-RELATED"/>
    <property type="match status" value="1"/>
</dbReference>
<dbReference type="Proteomes" id="UP001190700">
    <property type="component" value="Unassembled WGS sequence"/>
</dbReference>
<evidence type="ECO:0000313" key="4">
    <source>
        <dbReference type="EMBL" id="KAK3257318.1"/>
    </source>
</evidence>
<dbReference type="GO" id="GO:0005930">
    <property type="term" value="C:axoneme"/>
    <property type="evidence" value="ECO:0007669"/>
    <property type="project" value="UniProtKB-SubCell"/>
</dbReference>
<keyword evidence="5" id="KW-1185">Reference proteome</keyword>
<dbReference type="InterPro" id="IPR001611">
    <property type="entry name" value="Leu-rich_rpt"/>
</dbReference>
<keyword evidence="3" id="KW-0677">Repeat</keyword>
<dbReference type="InterPro" id="IPR032675">
    <property type="entry name" value="LRR_dom_sf"/>
</dbReference>
<evidence type="ECO:0000313" key="5">
    <source>
        <dbReference type="Proteomes" id="UP001190700"/>
    </source>
</evidence>
<name>A0AAE0FCT3_9CHLO</name>
<accession>A0AAE0FCT3</accession>
<reference evidence="4 5" key="1">
    <citation type="journal article" date="2015" name="Genome Biol. Evol.">
        <title>Comparative Genomics of a Bacterivorous Green Alga Reveals Evolutionary Causalities and Consequences of Phago-Mixotrophic Mode of Nutrition.</title>
        <authorList>
            <person name="Burns J.A."/>
            <person name="Paasch A."/>
            <person name="Narechania A."/>
            <person name="Kim E."/>
        </authorList>
    </citation>
    <scope>NUCLEOTIDE SEQUENCE [LARGE SCALE GENOMIC DNA]</scope>
    <source>
        <strain evidence="4 5">PLY_AMNH</strain>
    </source>
</reference>
<evidence type="ECO:0000256" key="1">
    <source>
        <dbReference type="ARBA" id="ARBA00004430"/>
    </source>
</evidence>
<keyword evidence="2" id="KW-0433">Leucine-rich repeat</keyword>
<gene>
    <name evidence="4" type="ORF">CYMTET_33591</name>
</gene>
<dbReference type="AlphaFoldDB" id="A0AAE0FCT3"/>
<evidence type="ECO:0000256" key="3">
    <source>
        <dbReference type="ARBA" id="ARBA00022737"/>
    </source>
</evidence>
<dbReference type="SMART" id="SM00369">
    <property type="entry name" value="LRR_TYP"/>
    <property type="match status" value="3"/>
</dbReference>
<dbReference type="SUPFAM" id="SSF52058">
    <property type="entry name" value="L domain-like"/>
    <property type="match status" value="1"/>
</dbReference>
<dbReference type="InterPro" id="IPR025875">
    <property type="entry name" value="Leu-rich_rpt_4"/>
</dbReference>
<organism evidence="4 5">
    <name type="scientific">Cymbomonas tetramitiformis</name>
    <dbReference type="NCBI Taxonomy" id="36881"/>
    <lineage>
        <taxon>Eukaryota</taxon>
        <taxon>Viridiplantae</taxon>
        <taxon>Chlorophyta</taxon>
        <taxon>Pyramimonadophyceae</taxon>
        <taxon>Pyramimonadales</taxon>
        <taxon>Pyramimonadaceae</taxon>
        <taxon>Cymbomonas</taxon>
    </lineage>
</organism>
<dbReference type="Pfam" id="PF12799">
    <property type="entry name" value="LRR_4"/>
    <property type="match status" value="1"/>
</dbReference>
<dbReference type="InterPro" id="IPR003591">
    <property type="entry name" value="Leu-rich_rpt_typical-subtyp"/>
</dbReference>
<comment type="caution">
    <text evidence="4">The sequence shown here is derived from an EMBL/GenBank/DDBJ whole genome shotgun (WGS) entry which is preliminary data.</text>
</comment>
<dbReference type="PANTHER" id="PTHR15454">
    <property type="entry name" value="NISCHARIN RELATED"/>
    <property type="match status" value="1"/>
</dbReference>
<proteinExistence type="predicted"/>
<comment type="subcellular location">
    <subcellularLocation>
        <location evidence="1">Cytoplasm</location>
        <location evidence="1">Cytoskeleton</location>
        <location evidence="1">Cilium axoneme</location>
    </subcellularLocation>
</comment>
<dbReference type="EMBL" id="LGRX02020671">
    <property type="protein sequence ID" value="KAK3257318.1"/>
    <property type="molecule type" value="Genomic_DNA"/>
</dbReference>
<sequence length="361" mass="39843">MSGGDSDVPLTPYLIEEASGERLEDVVALEIIFTQFSCIPHSTLERVTKLRELCILHNGLRTMPDFTVVRHTLTSLNLSFQSLSSMHGIGSLPNLSELYLNNNAITRVEGIEGCRELQRLWLHSNKISTVTTMASLSNLRELWLQSNAVSNLTCLEGLVSLEVLALAGNPIAKLHHLEPLAYLPALRDLSLQASAATSPLAACLLMDGAGKRGQLVRIQGSPRVLRTLEPLDSGLYVSKGVTTDPWIAALRLCPRGRGELTVTQGFLKDRRLPDPHFMQAPIAVVDGYRELVVRRLGQVEMLDGTVIHERERQGVEDSYLRRVLDFNDSVEQLKRRNVQRLQELEAAQARSKAASSAAAAK</sequence>
<dbReference type="PROSITE" id="PS51450">
    <property type="entry name" value="LRR"/>
    <property type="match status" value="4"/>
</dbReference>
<protein>
    <submittedName>
        <fullName evidence="4">Uncharacterized protein</fullName>
    </submittedName>
</protein>
<evidence type="ECO:0000256" key="2">
    <source>
        <dbReference type="ARBA" id="ARBA00022614"/>
    </source>
</evidence>